<feature type="domain" description="ABC transmembrane type-1" evidence="12">
    <location>
        <begin position="1"/>
        <end position="105"/>
    </location>
</feature>
<dbReference type="Gene3D" id="1.20.1560.10">
    <property type="entry name" value="ABC transporter type 1, transmembrane domain"/>
    <property type="match status" value="1"/>
</dbReference>
<dbReference type="GO" id="GO:0005524">
    <property type="term" value="F:ATP binding"/>
    <property type="evidence" value="ECO:0007669"/>
    <property type="project" value="UniProtKB-KW"/>
</dbReference>
<name>A0A1E3B259_ASPCR</name>
<keyword evidence="3" id="KW-0813">Transport</keyword>
<keyword evidence="7" id="KW-0067">ATP-binding</keyword>
<dbReference type="PANTHER" id="PTHR24223">
    <property type="entry name" value="ATP-BINDING CASSETTE SUB-FAMILY C"/>
    <property type="match status" value="1"/>
</dbReference>
<reference evidence="13 14" key="1">
    <citation type="journal article" date="2016" name="BMC Genomics">
        <title>Comparative genomic and transcriptomic analyses of the Fuzhuan brick tea-fermentation fungus Aspergillus cristatus.</title>
        <authorList>
            <person name="Ge Y."/>
            <person name="Wang Y."/>
            <person name="Liu Y."/>
            <person name="Tan Y."/>
            <person name="Ren X."/>
            <person name="Zhang X."/>
            <person name="Hyde K.D."/>
            <person name="Liu Y."/>
            <person name="Liu Z."/>
        </authorList>
    </citation>
    <scope>NUCLEOTIDE SEQUENCE [LARGE SCALE GENOMIC DNA]</scope>
    <source>
        <strain evidence="13 14">GZAAS20.1005</strain>
    </source>
</reference>
<dbReference type="PROSITE" id="PS50929">
    <property type="entry name" value="ABC_TM1F"/>
    <property type="match status" value="1"/>
</dbReference>
<keyword evidence="14" id="KW-1185">Reference proteome</keyword>
<dbReference type="EMBL" id="JXNT01000019">
    <property type="protein sequence ID" value="ODM15022.1"/>
    <property type="molecule type" value="Genomic_DNA"/>
</dbReference>
<keyword evidence="8 11" id="KW-1133">Transmembrane helix</keyword>
<feature type="region of interest" description="Disordered" evidence="10">
    <location>
        <begin position="154"/>
        <end position="174"/>
    </location>
</feature>
<dbReference type="STRING" id="573508.A0A1E3B259"/>
<dbReference type="GO" id="GO:0006418">
    <property type="term" value="P:tRNA aminoacylation for protein translation"/>
    <property type="evidence" value="ECO:0007669"/>
    <property type="project" value="InterPro"/>
</dbReference>
<dbReference type="InterPro" id="IPR050173">
    <property type="entry name" value="ABC_transporter_C-like"/>
</dbReference>
<evidence type="ECO:0000313" key="13">
    <source>
        <dbReference type="EMBL" id="ODM15022.1"/>
    </source>
</evidence>
<evidence type="ECO:0000256" key="9">
    <source>
        <dbReference type="ARBA" id="ARBA00023136"/>
    </source>
</evidence>
<sequence length="252" mass="27223">MTVLTETLNGIRQIKFSTLETQWEQKINAIRDKELEAQWTVACWQLVPMSLYLITPTILSTVVMAVYALVSGKLSPATAFTAISVLNTMQNPLTAMPGVISGCIDSMPFAKCQSEHPTSWLDNIMGPTGAGKSLLLAAILGESRIVNGSISAPTGRTGHEASSGHSCWPTDSQEGFSEKTAIPERNAAVDAELYPYLYPGEDLRSLTLFADIRTSPHGGFGIGFERLLQYLTGADSVRDVISFPRYVGVCGC</sequence>
<dbReference type="VEuPathDB" id="FungiDB:SI65_09517"/>
<accession>A0A1E3B259</accession>
<feature type="transmembrane region" description="Helical" evidence="11">
    <location>
        <begin position="49"/>
        <end position="70"/>
    </location>
</feature>
<dbReference type="GO" id="GO:0016020">
    <property type="term" value="C:membrane"/>
    <property type="evidence" value="ECO:0007669"/>
    <property type="project" value="UniProtKB-SubCell"/>
</dbReference>
<dbReference type="Gene3D" id="3.30.930.10">
    <property type="entry name" value="Bira Bifunctional Protein, Domain 2"/>
    <property type="match status" value="1"/>
</dbReference>
<dbReference type="AlphaFoldDB" id="A0A1E3B259"/>
<feature type="compositionally biased region" description="Polar residues" evidence="10">
    <location>
        <begin position="163"/>
        <end position="174"/>
    </location>
</feature>
<dbReference type="GO" id="GO:0004812">
    <property type="term" value="F:aminoacyl-tRNA ligase activity"/>
    <property type="evidence" value="ECO:0007669"/>
    <property type="project" value="InterPro"/>
</dbReference>
<evidence type="ECO:0000256" key="7">
    <source>
        <dbReference type="ARBA" id="ARBA00022840"/>
    </source>
</evidence>
<evidence type="ECO:0000259" key="12">
    <source>
        <dbReference type="PROSITE" id="PS50929"/>
    </source>
</evidence>
<protein>
    <recommendedName>
        <fullName evidence="12">ABC transmembrane type-1 domain-containing protein</fullName>
    </recommendedName>
</protein>
<evidence type="ECO:0000256" key="2">
    <source>
        <dbReference type="ARBA" id="ARBA00009726"/>
    </source>
</evidence>
<evidence type="ECO:0000256" key="3">
    <source>
        <dbReference type="ARBA" id="ARBA00022448"/>
    </source>
</evidence>
<dbReference type="Proteomes" id="UP000094569">
    <property type="component" value="Unassembled WGS sequence"/>
</dbReference>
<dbReference type="SUPFAM" id="SSF90123">
    <property type="entry name" value="ABC transporter transmembrane region"/>
    <property type="match status" value="1"/>
</dbReference>
<evidence type="ECO:0000256" key="4">
    <source>
        <dbReference type="ARBA" id="ARBA00022598"/>
    </source>
</evidence>
<comment type="similarity">
    <text evidence="2">Belongs to the ABC transporter superfamily. ABCC family. Conjugate transporter (TC 3.A.1.208) subfamily.</text>
</comment>
<dbReference type="PANTHER" id="PTHR24223:SF456">
    <property type="entry name" value="MULTIDRUG RESISTANCE-ASSOCIATED PROTEIN LETHAL(2)03659"/>
    <property type="match status" value="1"/>
</dbReference>
<keyword evidence="9 11" id="KW-0472">Membrane</keyword>
<proteinExistence type="inferred from homology"/>
<keyword evidence="6" id="KW-0547">Nucleotide-binding</keyword>
<keyword evidence="5 11" id="KW-0812">Transmembrane</keyword>
<dbReference type="InterPro" id="IPR004364">
    <property type="entry name" value="Aa-tRNA-synt_II"/>
</dbReference>
<dbReference type="Pfam" id="PF00664">
    <property type="entry name" value="ABC_membrane"/>
    <property type="match status" value="1"/>
</dbReference>
<gene>
    <name evidence="13" type="ORF">SI65_09517</name>
</gene>
<dbReference type="GO" id="GO:0140359">
    <property type="term" value="F:ABC-type transporter activity"/>
    <property type="evidence" value="ECO:0007669"/>
    <property type="project" value="InterPro"/>
</dbReference>
<dbReference type="InterPro" id="IPR045864">
    <property type="entry name" value="aa-tRNA-synth_II/BPL/LPL"/>
</dbReference>
<evidence type="ECO:0000256" key="6">
    <source>
        <dbReference type="ARBA" id="ARBA00022741"/>
    </source>
</evidence>
<keyword evidence="4" id="KW-0436">Ligase</keyword>
<evidence type="ECO:0000256" key="10">
    <source>
        <dbReference type="SAM" id="MobiDB-lite"/>
    </source>
</evidence>
<evidence type="ECO:0000313" key="14">
    <source>
        <dbReference type="Proteomes" id="UP000094569"/>
    </source>
</evidence>
<dbReference type="InterPro" id="IPR011527">
    <property type="entry name" value="ABC1_TM_dom"/>
</dbReference>
<evidence type="ECO:0000256" key="8">
    <source>
        <dbReference type="ARBA" id="ARBA00022989"/>
    </source>
</evidence>
<dbReference type="InterPro" id="IPR036640">
    <property type="entry name" value="ABC1_TM_sf"/>
</dbReference>
<dbReference type="OrthoDB" id="43906at2759"/>
<dbReference type="Pfam" id="PF00152">
    <property type="entry name" value="tRNA-synt_2"/>
    <property type="match status" value="1"/>
</dbReference>
<evidence type="ECO:0000256" key="11">
    <source>
        <dbReference type="SAM" id="Phobius"/>
    </source>
</evidence>
<organism evidence="13 14">
    <name type="scientific">Aspergillus cristatus</name>
    <name type="common">Chinese Fuzhuan brick tea-fermentation fungus</name>
    <name type="synonym">Eurotium cristatum</name>
    <dbReference type="NCBI Taxonomy" id="573508"/>
    <lineage>
        <taxon>Eukaryota</taxon>
        <taxon>Fungi</taxon>
        <taxon>Dikarya</taxon>
        <taxon>Ascomycota</taxon>
        <taxon>Pezizomycotina</taxon>
        <taxon>Eurotiomycetes</taxon>
        <taxon>Eurotiomycetidae</taxon>
        <taxon>Eurotiales</taxon>
        <taxon>Aspergillaceae</taxon>
        <taxon>Aspergillus</taxon>
        <taxon>Aspergillus subgen. Aspergillus</taxon>
    </lineage>
</organism>
<evidence type="ECO:0000256" key="5">
    <source>
        <dbReference type="ARBA" id="ARBA00022692"/>
    </source>
</evidence>
<evidence type="ECO:0000256" key="1">
    <source>
        <dbReference type="ARBA" id="ARBA00004141"/>
    </source>
</evidence>
<dbReference type="SUPFAM" id="SSF55681">
    <property type="entry name" value="Class II aaRS and biotin synthetases"/>
    <property type="match status" value="1"/>
</dbReference>
<comment type="subcellular location">
    <subcellularLocation>
        <location evidence="1">Membrane</location>
        <topology evidence="1">Multi-pass membrane protein</topology>
    </subcellularLocation>
</comment>
<comment type="caution">
    <text evidence="13">The sequence shown here is derived from an EMBL/GenBank/DDBJ whole genome shotgun (WGS) entry which is preliminary data.</text>
</comment>